<dbReference type="Proteomes" id="UP000634136">
    <property type="component" value="Unassembled WGS sequence"/>
</dbReference>
<dbReference type="AlphaFoldDB" id="A0A834TGH6"/>
<proteinExistence type="predicted"/>
<protein>
    <submittedName>
        <fullName evidence="1">Uncharacterized protein</fullName>
    </submittedName>
</protein>
<organism evidence="1 2">
    <name type="scientific">Senna tora</name>
    <dbReference type="NCBI Taxonomy" id="362788"/>
    <lineage>
        <taxon>Eukaryota</taxon>
        <taxon>Viridiplantae</taxon>
        <taxon>Streptophyta</taxon>
        <taxon>Embryophyta</taxon>
        <taxon>Tracheophyta</taxon>
        <taxon>Spermatophyta</taxon>
        <taxon>Magnoliopsida</taxon>
        <taxon>eudicotyledons</taxon>
        <taxon>Gunneridae</taxon>
        <taxon>Pentapetalae</taxon>
        <taxon>rosids</taxon>
        <taxon>fabids</taxon>
        <taxon>Fabales</taxon>
        <taxon>Fabaceae</taxon>
        <taxon>Caesalpinioideae</taxon>
        <taxon>Cassia clade</taxon>
        <taxon>Senna</taxon>
    </lineage>
</organism>
<sequence length="21" mass="2352">MAIKFVPRTKVETVAYLADAK</sequence>
<name>A0A834TGH6_9FABA</name>
<dbReference type="EMBL" id="JAAIUW010000008">
    <property type="protein sequence ID" value="KAF7820741.1"/>
    <property type="molecule type" value="Genomic_DNA"/>
</dbReference>
<comment type="caution">
    <text evidence="1">The sequence shown here is derived from an EMBL/GenBank/DDBJ whole genome shotgun (WGS) entry which is preliminary data.</text>
</comment>
<evidence type="ECO:0000313" key="2">
    <source>
        <dbReference type="Proteomes" id="UP000634136"/>
    </source>
</evidence>
<reference evidence="1" key="1">
    <citation type="submission" date="2020-09" db="EMBL/GenBank/DDBJ databases">
        <title>Genome-Enabled Discovery of Anthraquinone Biosynthesis in Senna tora.</title>
        <authorList>
            <person name="Kang S.-H."/>
            <person name="Pandey R.P."/>
            <person name="Lee C.-M."/>
            <person name="Sim J.-S."/>
            <person name="Jeong J.-T."/>
            <person name="Choi B.-S."/>
            <person name="Jung M."/>
            <person name="Ginzburg D."/>
            <person name="Zhao K."/>
            <person name="Won S.Y."/>
            <person name="Oh T.-J."/>
            <person name="Yu Y."/>
            <person name="Kim N.-H."/>
            <person name="Lee O.R."/>
            <person name="Lee T.-H."/>
            <person name="Bashyal P."/>
            <person name="Kim T.-S."/>
            <person name="Lee W.-H."/>
            <person name="Kawkins C."/>
            <person name="Kim C.-K."/>
            <person name="Kim J.S."/>
            <person name="Ahn B.O."/>
            <person name="Rhee S.Y."/>
            <person name="Sohng J.K."/>
        </authorList>
    </citation>
    <scope>NUCLEOTIDE SEQUENCE</scope>
    <source>
        <tissue evidence="1">Leaf</tissue>
    </source>
</reference>
<accession>A0A834TGH6</accession>
<gene>
    <name evidence="1" type="ORF">G2W53_026196</name>
</gene>
<keyword evidence="2" id="KW-1185">Reference proteome</keyword>
<evidence type="ECO:0000313" key="1">
    <source>
        <dbReference type="EMBL" id="KAF7820741.1"/>
    </source>
</evidence>